<sequence>GLAGPVTFELRAGGVPMTPSSSVTPIPALGTWEVISRTYDRSAIAGHIGEPITIVFGTSRPGEGEPELTGTRTQFDNISLSYEIGFQASKQNPADEATDVSPKTVLSWTPGIYADKHDVYLGTDFNDVNDASNLDPMGPDKVYRARQDANSYTAPQRLDFNKTYYWRIDEVNAPPTSHVVYEGAVWSFTTEPVGYPIDGNNITATASSLYAADQGPENTINGLGLDANDLHSTEETDMWLSGGEPNAWIEYELDKVHKLHEMWVWNYNQVIESIVGFGFKDVTIEYSVDGNDYATLGTTHEFARALGMLDYAYDTTVDFNGVAAKYVRLTANSNWGNVLDQFGLSEVRFFYIPVHAREPYPDSGATDVPQDVVLGFGAGREAVTHDVYLSTDEQAVIDGNAPVTTVTEASYRPPLPLDLGTAYYWKINEVNEAETPATWQGDIWNFTTTDHIVVDDFEDYNDYPPNEIWYTWVDGYGVPTNGATVGYPDPDWNAGEHYAETTIVHGGDQAMPFFYSNTGTATYSEGERTFAVPQDWTAASVQTLAVHFCGTVGNTGQLYVKINGTKVPYDGQASNLALTGWQAWNIDLASSGAGLQSVTTLAIGIDGNGASGTLYFD</sequence>
<dbReference type="InterPro" id="IPR008979">
    <property type="entry name" value="Galactose-bd-like_sf"/>
</dbReference>
<proteinExistence type="predicted"/>
<comment type="caution">
    <text evidence="2">The sequence shown here is derived from an EMBL/GenBank/DDBJ whole genome shotgun (WGS) entry which is preliminary data.</text>
</comment>
<dbReference type="EMBL" id="BARS01000236">
    <property type="protein sequence ID" value="GAF74176.1"/>
    <property type="molecule type" value="Genomic_DNA"/>
</dbReference>
<feature type="non-terminal residue" evidence="2">
    <location>
        <position position="617"/>
    </location>
</feature>
<dbReference type="SUPFAM" id="SSF49785">
    <property type="entry name" value="Galactose-binding domain-like"/>
    <property type="match status" value="1"/>
</dbReference>
<dbReference type="Pfam" id="PF22633">
    <property type="entry name" value="F5_F8_type_C_2"/>
    <property type="match status" value="1"/>
</dbReference>
<protein>
    <recommendedName>
        <fullName evidence="1">F5/8 type C domain-containing protein</fullName>
    </recommendedName>
</protein>
<dbReference type="AlphaFoldDB" id="X0SGC5"/>
<dbReference type="InterPro" id="IPR013783">
    <property type="entry name" value="Ig-like_fold"/>
</dbReference>
<dbReference type="Gene3D" id="2.60.120.260">
    <property type="entry name" value="Galactose-binding domain-like"/>
    <property type="match status" value="1"/>
</dbReference>
<name>X0SGC5_9ZZZZ</name>
<gene>
    <name evidence="2" type="ORF">S01H1_00641</name>
</gene>
<evidence type="ECO:0000259" key="1">
    <source>
        <dbReference type="PROSITE" id="PS50022"/>
    </source>
</evidence>
<dbReference type="InterPro" id="IPR000421">
    <property type="entry name" value="FA58C"/>
</dbReference>
<dbReference type="PROSITE" id="PS50022">
    <property type="entry name" value="FA58C_3"/>
    <property type="match status" value="1"/>
</dbReference>
<evidence type="ECO:0000313" key="2">
    <source>
        <dbReference type="EMBL" id="GAF74176.1"/>
    </source>
</evidence>
<feature type="non-terminal residue" evidence="2">
    <location>
        <position position="1"/>
    </location>
</feature>
<organism evidence="2">
    <name type="scientific">marine sediment metagenome</name>
    <dbReference type="NCBI Taxonomy" id="412755"/>
    <lineage>
        <taxon>unclassified sequences</taxon>
        <taxon>metagenomes</taxon>
        <taxon>ecological metagenomes</taxon>
    </lineage>
</organism>
<accession>X0SGC5</accession>
<dbReference type="Gene3D" id="2.60.40.10">
    <property type="entry name" value="Immunoglobulins"/>
    <property type="match status" value="2"/>
</dbReference>
<reference evidence="2" key="1">
    <citation type="journal article" date="2014" name="Front. Microbiol.">
        <title>High frequency of phylogenetically diverse reductive dehalogenase-homologous genes in deep subseafloor sedimentary metagenomes.</title>
        <authorList>
            <person name="Kawai M."/>
            <person name="Futagami T."/>
            <person name="Toyoda A."/>
            <person name="Takaki Y."/>
            <person name="Nishi S."/>
            <person name="Hori S."/>
            <person name="Arai W."/>
            <person name="Tsubouchi T."/>
            <person name="Morono Y."/>
            <person name="Uchiyama I."/>
            <person name="Ito T."/>
            <person name="Fujiyama A."/>
            <person name="Inagaki F."/>
            <person name="Takami H."/>
        </authorList>
    </citation>
    <scope>NUCLEOTIDE SEQUENCE</scope>
    <source>
        <strain evidence="2">Expedition CK06-06</strain>
    </source>
</reference>
<feature type="domain" description="F5/8 type C" evidence="1">
    <location>
        <begin position="189"/>
        <end position="335"/>
    </location>
</feature>